<dbReference type="Proteomes" id="UP000824093">
    <property type="component" value="Unassembled WGS sequence"/>
</dbReference>
<accession>A0A9D1M100</accession>
<protein>
    <recommendedName>
        <fullName evidence="4">50S ribosomal protein L17</fullName>
    </recommendedName>
</protein>
<dbReference type="GO" id="GO:0003735">
    <property type="term" value="F:structural constituent of ribosome"/>
    <property type="evidence" value="ECO:0007669"/>
    <property type="project" value="InterPro"/>
</dbReference>
<evidence type="ECO:0000313" key="5">
    <source>
        <dbReference type="EMBL" id="HIU51689.1"/>
    </source>
</evidence>
<name>A0A9D1M100_9FIRM</name>
<gene>
    <name evidence="5" type="primary">rplQ</name>
    <name evidence="5" type="ORF">IAB70_03595</name>
</gene>
<sequence length="175" mass="19639">MARNRKLGKTTAQRNAMLRTQVTDLLLHGRITTTLARAKEVKSIADHIISLAIREKDNFETVDVKVVRAKVDNKGNKVTELVKSKNGKEYLKVVKEEVTEKRQKDMPSRLSARRSIMRKINKVKVDGKNVDIPAKLFGEIAEKYVKAGNVGGYTRIVKAGQRRGDAAEMAILELI</sequence>
<dbReference type="GO" id="GO:0022625">
    <property type="term" value="C:cytosolic large ribosomal subunit"/>
    <property type="evidence" value="ECO:0007669"/>
    <property type="project" value="TreeGrafter"/>
</dbReference>
<dbReference type="InterPro" id="IPR036373">
    <property type="entry name" value="Ribosomal_bL17_sf"/>
</dbReference>
<dbReference type="GO" id="GO:0006412">
    <property type="term" value="P:translation"/>
    <property type="evidence" value="ECO:0007669"/>
    <property type="project" value="InterPro"/>
</dbReference>
<keyword evidence="3" id="KW-0687">Ribonucleoprotein</keyword>
<evidence type="ECO:0000256" key="2">
    <source>
        <dbReference type="ARBA" id="ARBA00022980"/>
    </source>
</evidence>
<dbReference type="PANTHER" id="PTHR14413:SF16">
    <property type="entry name" value="LARGE RIBOSOMAL SUBUNIT PROTEIN BL17M"/>
    <property type="match status" value="1"/>
</dbReference>
<comment type="similarity">
    <text evidence="1">Belongs to the bacterial ribosomal protein bL17 family.</text>
</comment>
<evidence type="ECO:0000313" key="6">
    <source>
        <dbReference type="Proteomes" id="UP000824093"/>
    </source>
</evidence>
<evidence type="ECO:0000256" key="4">
    <source>
        <dbReference type="ARBA" id="ARBA00035494"/>
    </source>
</evidence>
<organism evidence="5 6">
    <name type="scientific">Candidatus Merdicola faecigallinarum</name>
    <dbReference type="NCBI Taxonomy" id="2840862"/>
    <lineage>
        <taxon>Bacteria</taxon>
        <taxon>Bacillati</taxon>
        <taxon>Bacillota</taxon>
        <taxon>Clostridia</taxon>
        <taxon>Candidatus Merdicola</taxon>
    </lineage>
</organism>
<proteinExistence type="inferred from homology"/>
<comment type="caution">
    <text evidence="5">The sequence shown here is derived from an EMBL/GenBank/DDBJ whole genome shotgun (WGS) entry which is preliminary data.</text>
</comment>
<dbReference type="SUPFAM" id="SSF64263">
    <property type="entry name" value="Prokaryotic ribosomal protein L17"/>
    <property type="match status" value="1"/>
</dbReference>
<evidence type="ECO:0000256" key="3">
    <source>
        <dbReference type="ARBA" id="ARBA00023274"/>
    </source>
</evidence>
<dbReference type="EMBL" id="DVNH01000024">
    <property type="protein sequence ID" value="HIU51689.1"/>
    <property type="molecule type" value="Genomic_DNA"/>
</dbReference>
<dbReference type="Gene3D" id="3.90.1030.10">
    <property type="entry name" value="Ribosomal protein L17"/>
    <property type="match status" value="1"/>
</dbReference>
<evidence type="ECO:0000256" key="1">
    <source>
        <dbReference type="ARBA" id="ARBA00008777"/>
    </source>
</evidence>
<dbReference type="InterPro" id="IPR000456">
    <property type="entry name" value="Ribosomal_bL17"/>
</dbReference>
<dbReference type="Pfam" id="PF01196">
    <property type="entry name" value="Ribosomal_L17"/>
    <property type="match status" value="1"/>
</dbReference>
<dbReference type="PANTHER" id="PTHR14413">
    <property type="entry name" value="RIBOSOMAL PROTEIN L17"/>
    <property type="match status" value="1"/>
</dbReference>
<dbReference type="AlphaFoldDB" id="A0A9D1M100"/>
<reference evidence="5" key="1">
    <citation type="submission" date="2020-10" db="EMBL/GenBank/DDBJ databases">
        <authorList>
            <person name="Gilroy R."/>
        </authorList>
    </citation>
    <scope>NUCLEOTIDE SEQUENCE</scope>
    <source>
        <strain evidence="5">CHK195-15760</strain>
    </source>
</reference>
<reference evidence="5" key="2">
    <citation type="journal article" date="2021" name="PeerJ">
        <title>Extensive microbial diversity within the chicken gut microbiome revealed by metagenomics and culture.</title>
        <authorList>
            <person name="Gilroy R."/>
            <person name="Ravi A."/>
            <person name="Getino M."/>
            <person name="Pursley I."/>
            <person name="Horton D.L."/>
            <person name="Alikhan N.F."/>
            <person name="Baker D."/>
            <person name="Gharbi K."/>
            <person name="Hall N."/>
            <person name="Watson M."/>
            <person name="Adriaenssens E.M."/>
            <person name="Foster-Nyarko E."/>
            <person name="Jarju S."/>
            <person name="Secka A."/>
            <person name="Antonio M."/>
            <person name="Oren A."/>
            <person name="Chaudhuri R.R."/>
            <person name="La Ragione R."/>
            <person name="Hildebrand F."/>
            <person name="Pallen M.J."/>
        </authorList>
    </citation>
    <scope>NUCLEOTIDE SEQUENCE</scope>
    <source>
        <strain evidence="5">CHK195-15760</strain>
    </source>
</reference>
<keyword evidence="2 5" id="KW-0689">Ribosomal protein</keyword>